<organism evidence="5 6">
    <name type="scientific">Streptomyces spongiae</name>
    <dbReference type="NCBI Taxonomy" id="565072"/>
    <lineage>
        <taxon>Bacteria</taxon>
        <taxon>Bacillati</taxon>
        <taxon>Actinomycetota</taxon>
        <taxon>Actinomycetes</taxon>
        <taxon>Kitasatosporales</taxon>
        <taxon>Streptomycetaceae</taxon>
        <taxon>Streptomyces</taxon>
    </lineage>
</organism>
<dbReference type="GO" id="GO:0016491">
    <property type="term" value="F:oxidoreductase activity"/>
    <property type="evidence" value="ECO:0007669"/>
    <property type="project" value="UniProtKB-KW"/>
</dbReference>
<keyword evidence="2" id="KW-0560">Oxidoreductase</keyword>
<dbReference type="EMBL" id="VJZC01000014">
    <property type="protein sequence ID" value="MPY56383.1"/>
    <property type="molecule type" value="Genomic_DNA"/>
</dbReference>
<evidence type="ECO:0000313" key="6">
    <source>
        <dbReference type="Proteomes" id="UP000400924"/>
    </source>
</evidence>
<feature type="binding site" evidence="3">
    <location>
        <begin position="30"/>
        <end position="31"/>
    </location>
    <ligand>
        <name>FAD</name>
        <dbReference type="ChEBI" id="CHEBI:57692"/>
    </ligand>
</feature>
<dbReference type="OrthoDB" id="337830at2"/>
<dbReference type="PANTHER" id="PTHR10742:SF410">
    <property type="entry name" value="LYSINE-SPECIFIC HISTONE DEMETHYLASE 2"/>
    <property type="match status" value="1"/>
</dbReference>
<name>A0A5N8XA93_9ACTN</name>
<dbReference type="Proteomes" id="UP000400924">
    <property type="component" value="Unassembled WGS sequence"/>
</dbReference>
<proteinExistence type="predicted"/>
<evidence type="ECO:0000313" key="5">
    <source>
        <dbReference type="EMBL" id="MPY56383.1"/>
    </source>
</evidence>
<dbReference type="SUPFAM" id="SSF51905">
    <property type="entry name" value="FAD/NAD(P)-binding domain"/>
    <property type="match status" value="1"/>
</dbReference>
<dbReference type="InterPro" id="IPR050281">
    <property type="entry name" value="Flavin_monoamine_oxidase"/>
</dbReference>
<comment type="caution">
    <text evidence="5">The sequence shown here is derived from an EMBL/GenBank/DDBJ whole genome shotgun (WGS) entry which is preliminary data.</text>
</comment>
<dbReference type="Gene3D" id="3.50.50.60">
    <property type="entry name" value="FAD/NAD(P)-binding domain"/>
    <property type="match status" value="1"/>
</dbReference>
<sequence length="433" mass="45836">MGTVIIGAGIAGLFTARRLHDAGEDVVVLEATQHIGGRTRGDRESLLHGAVADLGASFLDRGQDRLLAFCLEQGLALSPEIRMFPKGPSEKYSGASIMLGNLVLRGRAVSEERRAELAVEVQSALDAAPPTPAETIAAWGARVGLSDDAYRAYVAQAGFNPVHRETLTSSWHVHPGDIGRLCWVLADSTDAIAHAAARGLDVRVDQPVRLISRVGRSYRVVTDNDELVADDVVVTSSVTATRCIGFDPVLPAWKTEALLGTPMSQGGKIIGQYEDGSRILDGVGPSTMTDSPISMFWLRRTAHDLVTVLGVMPDTGDGLLDDQSGALDVLDRQIAAMTGTTPRRLAGVVYNWTRQEFFGGVVSLGTGGAARRAALAASIGGLHFAGEATSDHWTTAMEGAALSGERAADTILLKRRARQNSALPRPSVSLQGS</sequence>
<dbReference type="AlphaFoldDB" id="A0A5N8XA93"/>
<gene>
    <name evidence="5" type="ORF">FNH08_04085</name>
</gene>
<evidence type="ECO:0000259" key="4">
    <source>
        <dbReference type="Pfam" id="PF01593"/>
    </source>
</evidence>
<evidence type="ECO:0000256" key="2">
    <source>
        <dbReference type="ARBA" id="ARBA00023002"/>
    </source>
</evidence>
<dbReference type="InterPro" id="IPR036188">
    <property type="entry name" value="FAD/NAD-bd_sf"/>
</dbReference>
<accession>A0A5N8XA93</accession>
<dbReference type="InterPro" id="IPR001613">
    <property type="entry name" value="Flavin_amine_oxidase"/>
</dbReference>
<dbReference type="PANTHER" id="PTHR10742">
    <property type="entry name" value="FLAVIN MONOAMINE OXIDASE"/>
    <property type="match status" value="1"/>
</dbReference>
<keyword evidence="6" id="KW-1185">Reference proteome</keyword>
<dbReference type="Pfam" id="PF01593">
    <property type="entry name" value="Amino_oxidase"/>
    <property type="match status" value="1"/>
</dbReference>
<reference evidence="5 6" key="1">
    <citation type="submission" date="2019-07" db="EMBL/GenBank/DDBJ databases">
        <title>New species of Amycolatopsis and Streptomyces.</title>
        <authorList>
            <person name="Duangmal K."/>
            <person name="Teo W.F.A."/>
            <person name="Lipun K."/>
        </authorList>
    </citation>
    <scope>NUCLEOTIDE SEQUENCE [LARGE SCALE GENOMIC DNA]</scope>
    <source>
        <strain evidence="5 6">NBRC 106415</strain>
    </source>
</reference>
<protein>
    <submittedName>
        <fullName evidence="5">FAD-dependent oxidoreductase</fullName>
    </submittedName>
</protein>
<evidence type="ECO:0000256" key="1">
    <source>
        <dbReference type="ARBA" id="ARBA00001974"/>
    </source>
</evidence>
<evidence type="ECO:0000256" key="3">
    <source>
        <dbReference type="PIRSR" id="PIRSR601613-1"/>
    </source>
</evidence>
<dbReference type="PRINTS" id="PR00757">
    <property type="entry name" value="AMINEOXDASEF"/>
</dbReference>
<dbReference type="InterPro" id="IPR002937">
    <property type="entry name" value="Amino_oxidase"/>
</dbReference>
<feature type="domain" description="Amine oxidase" evidence="4">
    <location>
        <begin position="10"/>
        <end position="412"/>
    </location>
</feature>
<feature type="binding site" evidence="3">
    <location>
        <position position="208"/>
    </location>
    <ligand>
        <name>FAD</name>
        <dbReference type="ChEBI" id="CHEBI:57692"/>
    </ligand>
</feature>
<comment type="cofactor">
    <cofactor evidence="1">
        <name>FAD</name>
        <dbReference type="ChEBI" id="CHEBI:57692"/>
    </cofactor>
</comment>